<dbReference type="SUPFAM" id="SSF64005">
    <property type="entry name" value="Undecaprenyl diphosphate synthase"/>
    <property type="match status" value="1"/>
</dbReference>
<evidence type="ECO:0000313" key="1">
    <source>
        <dbReference type="EnsemblMetazoa" id="Aqu2.1.07136_001"/>
    </source>
</evidence>
<name>A0A1X7SYC3_AMPQE</name>
<proteinExistence type="predicted"/>
<dbReference type="InterPro" id="IPR036424">
    <property type="entry name" value="UPP_synth-like_sf"/>
</dbReference>
<dbReference type="InParanoid" id="A0A1X7SYC3"/>
<dbReference type="EnsemblMetazoa" id="Aqu2.1.07136_001">
    <property type="protein sequence ID" value="Aqu2.1.07136_001"/>
    <property type="gene ID" value="Aqu2.1.07136"/>
</dbReference>
<protein>
    <submittedName>
        <fullName evidence="1">Uncharacterized protein</fullName>
    </submittedName>
</protein>
<dbReference type="GO" id="GO:0016765">
    <property type="term" value="F:transferase activity, transferring alkyl or aryl (other than methyl) groups"/>
    <property type="evidence" value="ECO:0007669"/>
    <property type="project" value="InterPro"/>
</dbReference>
<accession>A0A1X7SYC3</accession>
<sequence length="58" mass="6809">MFICNGTGCIYHVIPCMLGFIHTLYKYVYLHYRDISEELMERCLYTGTCTPPDLVIRT</sequence>
<dbReference type="AlphaFoldDB" id="A0A1X7SYC3"/>
<organism evidence="1">
    <name type="scientific">Amphimedon queenslandica</name>
    <name type="common">Sponge</name>
    <dbReference type="NCBI Taxonomy" id="400682"/>
    <lineage>
        <taxon>Eukaryota</taxon>
        <taxon>Metazoa</taxon>
        <taxon>Porifera</taxon>
        <taxon>Demospongiae</taxon>
        <taxon>Heteroscleromorpha</taxon>
        <taxon>Haplosclerida</taxon>
        <taxon>Niphatidae</taxon>
        <taxon>Amphimedon</taxon>
    </lineage>
</organism>
<reference evidence="1" key="1">
    <citation type="submission" date="2017-05" db="UniProtKB">
        <authorList>
            <consortium name="EnsemblMetazoa"/>
        </authorList>
    </citation>
    <scope>IDENTIFICATION</scope>
</reference>